<feature type="transmembrane region" description="Helical" evidence="6">
    <location>
        <begin position="68"/>
        <end position="84"/>
    </location>
</feature>
<feature type="transmembrane region" description="Helical" evidence="6">
    <location>
        <begin position="91"/>
        <end position="115"/>
    </location>
</feature>
<feature type="domain" description="Integral membrane bound transporter" evidence="7">
    <location>
        <begin position="28"/>
        <end position="146"/>
    </location>
</feature>
<evidence type="ECO:0000256" key="1">
    <source>
        <dbReference type="ARBA" id="ARBA00004141"/>
    </source>
</evidence>
<sequence>MSRWDRIRDQLRAEGPAASRILVTVVAAWTAAKWAGADQPPVYAAIVPLVALRGDPMSALQISYERVLAVVAGVAIGIATLNVLRPSTESLVVVVALGLAVGIFFPKGAGLNVQVPASSLLVLANPAPDAYALSRFWETALGALVTTALAPLLWPPHPRRVLKVLADDCRNRLAQGVTVTPAVLTGGAAVARDNLAVVNGHIAAVKADATRAREAQRAMRFNPLRRRHRGAVAGLVQAIETAERIAVDLGTLAREAAALSDRPDLAADVRRAQRQLRPVADATARAIDALLSEQDFRPLVTEARAALAAYARSDSRPAAVALRRPFQQILDDLPPTPPLGTPSGDGVD</sequence>
<keyword evidence="4 6" id="KW-0472">Membrane</keyword>
<dbReference type="RefSeq" id="WP_263279777.1">
    <property type="nucleotide sequence ID" value="NZ_JBEPAW010000137.1"/>
</dbReference>
<feature type="region of interest" description="Disordered" evidence="5">
    <location>
        <begin position="327"/>
        <end position="348"/>
    </location>
</feature>
<evidence type="ECO:0000313" key="8">
    <source>
        <dbReference type="EMBL" id="MER6427681.1"/>
    </source>
</evidence>
<evidence type="ECO:0000256" key="2">
    <source>
        <dbReference type="ARBA" id="ARBA00022692"/>
    </source>
</evidence>
<reference evidence="8 9" key="1">
    <citation type="submission" date="2024-06" db="EMBL/GenBank/DDBJ databases">
        <title>The Natural Products Discovery Center: Release of the First 8490 Sequenced Strains for Exploring Actinobacteria Biosynthetic Diversity.</title>
        <authorList>
            <person name="Kalkreuter E."/>
            <person name="Kautsar S.A."/>
            <person name="Yang D."/>
            <person name="Bader C.D."/>
            <person name="Teijaro C.N."/>
            <person name="Fluegel L."/>
            <person name="Davis C.M."/>
            <person name="Simpson J.R."/>
            <person name="Lauterbach L."/>
            <person name="Steele A.D."/>
            <person name="Gui C."/>
            <person name="Meng S."/>
            <person name="Li G."/>
            <person name="Viehrig K."/>
            <person name="Ye F."/>
            <person name="Su P."/>
            <person name="Kiefer A.F."/>
            <person name="Nichols A."/>
            <person name="Cepeda A.J."/>
            <person name="Yan W."/>
            <person name="Fan B."/>
            <person name="Jiang Y."/>
            <person name="Adhikari A."/>
            <person name="Zheng C.-J."/>
            <person name="Schuster L."/>
            <person name="Cowan T.M."/>
            <person name="Smanski M.J."/>
            <person name="Chevrette M.G."/>
            <person name="De Carvalho L.P.S."/>
            <person name="Shen B."/>
        </authorList>
    </citation>
    <scope>NUCLEOTIDE SEQUENCE [LARGE SCALE GENOMIC DNA]</scope>
    <source>
        <strain evidence="8 9">NPDC001166</strain>
    </source>
</reference>
<dbReference type="EMBL" id="JBEPAZ010000005">
    <property type="protein sequence ID" value="MER6427681.1"/>
    <property type="molecule type" value="Genomic_DNA"/>
</dbReference>
<evidence type="ECO:0000256" key="6">
    <source>
        <dbReference type="SAM" id="Phobius"/>
    </source>
</evidence>
<keyword evidence="3 6" id="KW-1133">Transmembrane helix</keyword>
<evidence type="ECO:0000256" key="4">
    <source>
        <dbReference type="ARBA" id="ARBA00023136"/>
    </source>
</evidence>
<name>A0ABV1U1T4_9ACTN</name>
<accession>A0ABV1U1T4</accession>
<evidence type="ECO:0000313" key="9">
    <source>
        <dbReference type="Proteomes" id="UP001470023"/>
    </source>
</evidence>
<comment type="caution">
    <text evidence="8">The sequence shown here is derived from an EMBL/GenBank/DDBJ whole genome shotgun (WGS) entry which is preliminary data.</text>
</comment>
<evidence type="ECO:0000259" key="7">
    <source>
        <dbReference type="Pfam" id="PF13515"/>
    </source>
</evidence>
<keyword evidence="9" id="KW-1185">Reference proteome</keyword>
<protein>
    <submittedName>
        <fullName evidence="8">FUSC family protein</fullName>
    </submittedName>
</protein>
<keyword evidence="2 6" id="KW-0812">Transmembrane</keyword>
<evidence type="ECO:0000256" key="3">
    <source>
        <dbReference type="ARBA" id="ARBA00022989"/>
    </source>
</evidence>
<organism evidence="8 9">
    <name type="scientific">Streptomyces sp. 900105245</name>
    <dbReference type="NCBI Taxonomy" id="3154379"/>
    <lineage>
        <taxon>Bacteria</taxon>
        <taxon>Bacillati</taxon>
        <taxon>Actinomycetota</taxon>
        <taxon>Actinomycetes</taxon>
        <taxon>Kitasatosporales</taxon>
        <taxon>Streptomycetaceae</taxon>
        <taxon>Streptomyces</taxon>
    </lineage>
</organism>
<dbReference type="InterPro" id="IPR049453">
    <property type="entry name" value="Memb_transporter_dom"/>
</dbReference>
<gene>
    <name evidence="8" type="ORF">ABT272_08015</name>
</gene>
<comment type="subcellular location">
    <subcellularLocation>
        <location evidence="1">Membrane</location>
        <topology evidence="1">Multi-pass membrane protein</topology>
    </subcellularLocation>
</comment>
<dbReference type="Proteomes" id="UP001470023">
    <property type="component" value="Unassembled WGS sequence"/>
</dbReference>
<dbReference type="Pfam" id="PF13515">
    <property type="entry name" value="FUSC_2"/>
    <property type="match status" value="1"/>
</dbReference>
<evidence type="ECO:0000256" key="5">
    <source>
        <dbReference type="SAM" id="MobiDB-lite"/>
    </source>
</evidence>
<proteinExistence type="predicted"/>